<dbReference type="EnsemblMetazoa" id="AFAF017251-RA">
    <property type="protein sequence ID" value="AFAF017251-PA"/>
    <property type="gene ID" value="AFAF017251"/>
</dbReference>
<dbReference type="AlphaFoldDB" id="A0A182QUP5"/>
<evidence type="ECO:0000313" key="3">
    <source>
        <dbReference type="Proteomes" id="UP000075886"/>
    </source>
</evidence>
<dbReference type="VEuPathDB" id="VectorBase:AFAF017251"/>
<reference evidence="3" key="1">
    <citation type="submission" date="2014-01" db="EMBL/GenBank/DDBJ databases">
        <title>The Genome Sequence of Anopheles farauti FAR1 (V2).</title>
        <authorList>
            <consortium name="The Broad Institute Genomics Platform"/>
            <person name="Neafsey D.E."/>
            <person name="Besansky N."/>
            <person name="Howell P."/>
            <person name="Walton C."/>
            <person name="Young S.K."/>
            <person name="Zeng Q."/>
            <person name="Gargeya S."/>
            <person name="Fitzgerald M."/>
            <person name="Haas B."/>
            <person name="Abouelleil A."/>
            <person name="Allen A.W."/>
            <person name="Alvarado L."/>
            <person name="Arachchi H.M."/>
            <person name="Berlin A.M."/>
            <person name="Chapman S.B."/>
            <person name="Gainer-Dewar J."/>
            <person name="Goldberg J."/>
            <person name="Griggs A."/>
            <person name="Gujja S."/>
            <person name="Hansen M."/>
            <person name="Howarth C."/>
            <person name="Imamovic A."/>
            <person name="Ireland A."/>
            <person name="Larimer J."/>
            <person name="McCowan C."/>
            <person name="Murphy C."/>
            <person name="Pearson M."/>
            <person name="Poon T.W."/>
            <person name="Priest M."/>
            <person name="Roberts A."/>
            <person name="Saif S."/>
            <person name="Shea T."/>
            <person name="Sisk P."/>
            <person name="Sykes S."/>
            <person name="Wortman J."/>
            <person name="Nusbaum C."/>
            <person name="Birren B."/>
        </authorList>
    </citation>
    <scope>NUCLEOTIDE SEQUENCE [LARGE SCALE GENOMIC DNA]</scope>
    <source>
        <strain evidence="3">FAR1</strain>
    </source>
</reference>
<name>A0A182QUP5_9DIPT</name>
<proteinExistence type="predicted"/>
<keyword evidence="3" id="KW-1185">Reference proteome</keyword>
<reference evidence="2" key="2">
    <citation type="submission" date="2020-05" db="UniProtKB">
        <authorList>
            <consortium name="EnsemblMetazoa"/>
        </authorList>
    </citation>
    <scope>IDENTIFICATION</scope>
    <source>
        <strain evidence="2">FAR1</strain>
    </source>
</reference>
<evidence type="ECO:0000256" key="1">
    <source>
        <dbReference type="SAM" id="MobiDB-lite"/>
    </source>
</evidence>
<dbReference type="STRING" id="69004.A0A182QUP5"/>
<dbReference type="EMBL" id="AXCN02001492">
    <property type="status" value="NOT_ANNOTATED_CDS"/>
    <property type="molecule type" value="Genomic_DNA"/>
</dbReference>
<sequence>MDQEQDQVAPVEVNGADEQHHGGGSIDIGAGSDGPPSLIGVGPPSPLTGCYLLIIIGEPHSQDHKDIILQRLIKAISDVACAPCGDEKPFLEVLASEIPAFDVVFAMQTDS</sequence>
<organism evidence="2 3">
    <name type="scientific">Anopheles farauti</name>
    <dbReference type="NCBI Taxonomy" id="69004"/>
    <lineage>
        <taxon>Eukaryota</taxon>
        <taxon>Metazoa</taxon>
        <taxon>Ecdysozoa</taxon>
        <taxon>Arthropoda</taxon>
        <taxon>Hexapoda</taxon>
        <taxon>Insecta</taxon>
        <taxon>Pterygota</taxon>
        <taxon>Neoptera</taxon>
        <taxon>Endopterygota</taxon>
        <taxon>Diptera</taxon>
        <taxon>Nematocera</taxon>
        <taxon>Culicoidea</taxon>
        <taxon>Culicidae</taxon>
        <taxon>Anophelinae</taxon>
        <taxon>Anopheles</taxon>
    </lineage>
</organism>
<accession>A0A182QUP5</accession>
<feature type="region of interest" description="Disordered" evidence="1">
    <location>
        <begin position="1"/>
        <end position="42"/>
    </location>
</feature>
<evidence type="ECO:0000313" key="2">
    <source>
        <dbReference type="EnsemblMetazoa" id="AFAF017251-PA"/>
    </source>
</evidence>
<dbReference type="Proteomes" id="UP000075886">
    <property type="component" value="Unassembled WGS sequence"/>
</dbReference>
<protein>
    <submittedName>
        <fullName evidence="2">Uncharacterized protein</fullName>
    </submittedName>
</protein>